<dbReference type="EMBL" id="JACVVK020000130">
    <property type="protein sequence ID" value="KAK7490111.1"/>
    <property type="molecule type" value="Genomic_DNA"/>
</dbReference>
<dbReference type="InterPro" id="IPR000998">
    <property type="entry name" value="MAM_dom"/>
</dbReference>
<keyword evidence="2" id="KW-0812">Transmembrane</keyword>
<dbReference type="Proteomes" id="UP001519460">
    <property type="component" value="Unassembled WGS sequence"/>
</dbReference>
<feature type="transmembrane region" description="Helical" evidence="2">
    <location>
        <begin position="195"/>
        <end position="222"/>
    </location>
</feature>
<feature type="compositionally biased region" description="Polar residues" evidence="1">
    <location>
        <begin position="235"/>
        <end position="244"/>
    </location>
</feature>
<sequence length="350" mass="38171">MLFIFSHLRSINDLFYVIGGYASFNVSSLPANAAARLESPWVCATGDKTYTLDFEYFLGTDNKCRLSVLLQTPTDTITVWGSQHGRELSFLFSWQDSFVHLECPVTPFKIIFEGRKLTDGRCGERYNQIDIRYIDFREANGSQSPVSTCPPTRWTSQAPSELHTSEALAGESSTTLTEEAATDLASYYTTDDTSIGIGVIAGIVCGIVVAAVMAVIIIILMVKRRRKNNRPPTGASLTPAPQRTSPDPGSAPASSDGYETPHDYQNTMHDLTATTSTSLPAGSVPEMESTAVAHAAPENYERLETRHDDAEYYTSLKTSSAVESAAGGDNYEMLSRGTSTHDYTALSPKK</sequence>
<dbReference type="Gene3D" id="2.60.120.200">
    <property type="match status" value="1"/>
</dbReference>
<keyword evidence="2" id="KW-1133">Transmembrane helix</keyword>
<comment type="caution">
    <text evidence="4">The sequence shown here is derived from an EMBL/GenBank/DDBJ whole genome shotgun (WGS) entry which is preliminary data.</text>
</comment>
<reference evidence="4 5" key="1">
    <citation type="journal article" date="2023" name="Sci. Data">
        <title>Genome assembly of the Korean intertidal mud-creeper Batillaria attramentaria.</title>
        <authorList>
            <person name="Patra A.K."/>
            <person name="Ho P.T."/>
            <person name="Jun S."/>
            <person name="Lee S.J."/>
            <person name="Kim Y."/>
            <person name="Won Y.J."/>
        </authorList>
    </citation>
    <scope>NUCLEOTIDE SEQUENCE [LARGE SCALE GENOMIC DNA]</scope>
    <source>
        <strain evidence="4">Wonlab-2016</strain>
    </source>
</reference>
<feature type="compositionally biased region" description="Low complexity" evidence="1">
    <location>
        <begin position="245"/>
        <end position="257"/>
    </location>
</feature>
<dbReference type="AlphaFoldDB" id="A0ABD0KSS0"/>
<evidence type="ECO:0000259" key="3">
    <source>
        <dbReference type="Pfam" id="PF00629"/>
    </source>
</evidence>
<feature type="region of interest" description="Disordered" evidence="1">
    <location>
        <begin position="228"/>
        <end position="265"/>
    </location>
</feature>
<keyword evidence="2" id="KW-0472">Membrane</keyword>
<protein>
    <recommendedName>
        <fullName evidence="3">MAM domain-containing protein</fullName>
    </recommendedName>
</protein>
<dbReference type="Pfam" id="PF00629">
    <property type="entry name" value="MAM"/>
    <property type="match status" value="1"/>
</dbReference>
<name>A0ABD0KSS0_9CAEN</name>
<dbReference type="InterPro" id="IPR013320">
    <property type="entry name" value="ConA-like_dom_sf"/>
</dbReference>
<evidence type="ECO:0000256" key="2">
    <source>
        <dbReference type="SAM" id="Phobius"/>
    </source>
</evidence>
<accession>A0ABD0KSS0</accession>
<evidence type="ECO:0000313" key="4">
    <source>
        <dbReference type="EMBL" id="KAK7490111.1"/>
    </source>
</evidence>
<feature type="region of interest" description="Disordered" evidence="1">
    <location>
        <begin position="320"/>
        <end position="350"/>
    </location>
</feature>
<organism evidence="4 5">
    <name type="scientific">Batillaria attramentaria</name>
    <dbReference type="NCBI Taxonomy" id="370345"/>
    <lineage>
        <taxon>Eukaryota</taxon>
        <taxon>Metazoa</taxon>
        <taxon>Spiralia</taxon>
        <taxon>Lophotrochozoa</taxon>
        <taxon>Mollusca</taxon>
        <taxon>Gastropoda</taxon>
        <taxon>Caenogastropoda</taxon>
        <taxon>Sorbeoconcha</taxon>
        <taxon>Cerithioidea</taxon>
        <taxon>Batillariidae</taxon>
        <taxon>Batillaria</taxon>
    </lineage>
</organism>
<dbReference type="SUPFAM" id="SSF49899">
    <property type="entry name" value="Concanavalin A-like lectins/glucanases"/>
    <property type="match status" value="1"/>
</dbReference>
<feature type="domain" description="MAM" evidence="3">
    <location>
        <begin position="19"/>
        <end position="118"/>
    </location>
</feature>
<evidence type="ECO:0000313" key="5">
    <source>
        <dbReference type="Proteomes" id="UP001519460"/>
    </source>
</evidence>
<gene>
    <name evidence="4" type="ORF">BaRGS_00018633</name>
</gene>
<keyword evidence="5" id="KW-1185">Reference proteome</keyword>
<evidence type="ECO:0000256" key="1">
    <source>
        <dbReference type="SAM" id="MobiDB-lite"/>
    </source>
</evidence>
<proteinExistence type="predicted"/>